<keyword evidence="2" id="KW-0732">Signal</keyword>
<dbReference type="InterPro" id="IPR009880">
    <property type="entry name" value="Glyoxal_oxidase_N"/>
</dbReference>
<dbReference type="EMBL" id="JAUTXT010000020">
    <property type="protein sequence ID" value="KAK3674346.1"/>
    <property type="molecule type" value="Genomic_DNA"/>
</dbReference>
<dbReference type="Pfam" id="PF09118">
    <property type="entry name" value="GO-like_E_set"/>
    <property type="match status" value="1"/>
</dbReference>
<keyword evidence="7" id="KW-1185">Reference proteome</keyword>
<protein>
    <recommendedName>
        <fullName evidence="5">Chitin-binding type-1 domain-containing protein</fullName>
    </recommendedName>
</protein>
<sequence length="693" mass="72358">MLLTAIAAALYVGLAFGNIIFPLVQPRCDYTAAEFTGCLPGQVCLENNTCAPITSDRLTRATHPRADGRCGTDFGGATCDPNGEYGGCCSKMGWCGKTTDHCPVSNGCQSGCSDATTTTSPPSTTTLSAAGSGNSEPVIVPATNPAGAIPTGPATADGSCVIPAPEASPAPANPNPGSFKQVGDSGVPAMHAALLPNGHVVFLDKVENFTNAHLPNGQFAYSTGYDPVTNTFFPLAYKTNAFCSGGSFLPDGTLINVGGNAPLTWLDPTVGDGFRGIRYLRRSATDATLDGQPWSEPGNLLDTARWYASCQTMPDGRIFVASGSLNGLDPTVTANNNPTYEILDTKGITNGVSTTVNLLARVHPYFMYPFIHLLNDGTLFIFASMSSEILDVANNKVVKSLPDLPGQYRTYPNTGGSVLLPLSSTNAWASSIIICGGGAYQAITSPTDPSCGRISPLAPNADWEMDSMPTGRGMVEGTLLPDGTVIWLNGAQSGSEGFNLATKPATEALIYEPSAPLGKRWTTGASSPIPRLYHSIALLLLDGTVMIAGSNPDEMPVVYPAQDPQGFSTEFAVEIYTPPYLSGENANGRPEAIVLSTLNLKADGTSTFSITFTAPQGAKAVQVALYHGGFVTHALHMSHRMLFLDTTGWQAGSTEQKISVTSPPDSSVAPPGPYVVYVVVDGVPGVGQFVMVA</sequence>
<evidence type="ECO:0000256" key="2">
    <source>
        <dbReference type="ARBA" id="ARBA00022729"/>
    </source>
</evidence>
<feature type="compositionally biased region" description="Low complexity" evidence="4">
    <location>
        <begin position="116"/>
        <end position="126"/>
    </location>
</feature>
<evidence type="ECO:0000313" key="6">
    <source>
        <dbReference type="EMBL" id="KAK3674346.1"/>
    </source>
</evidence>
<gene>
    <name evidence="6" type="ORF">LTR78_005815</name>
</gene>
<reference evidence="6" key="1">
    <citation type="submission" date="2023-07" db="EMBL/GenBank/DDBJ databases">
        <title>Black Yeasts Isolated from many extreme environments.</title>
        <authorList>
            <person name="Coleine C."/>
            <person name="Stajich J.E."/>
            <person name="Selbmann L."/>
        </authorList>
    </citation>
    <scope>NUCLEOTIDE SEQUENCE</scope>
    <source>
        <strain evidence="6">CCFEE 5485</strain>
    </source>
</reference>
<dbReference type="Pfam" id="PF00187">
    <property type="entry name" value="Chitin_bind_1"/>
    <property type="match status" value="1"/>
</dbReference>
<dbReference type="SUPFAM" id="SSF81296">
    <property type="entry name" value="E set domains"/>
    <property type="match status" value="1"/>
</dbReference>
<dbReference type="PANTHER" id="PTHR32208">
    <property type="entry name" value="SECRETED PROTEIN-RELATED"/>
    <property type="match status" value="1"/>
</dbReference>
<dbReference type="InterPro" id="IPR014756">
    <property type="entry name" value="Ig_E-set"/>
</dbReference>
<dbReference type="PANTHER" id="PTHR32208:SF21">
    <property type="entry name" value="LOW QUALITY PROTEIN: ALDEHYDE OXIDASE GLOX-LIKE"/>
    <property type="match status" value="1"/>
</dbReference>
<feature type="region of interest" description="Disordered" evidence="4">
    <location>
        <begin position="113"/>
        <end position="134"/>
    </location>
</feature>
<feature type="disulfide bond" evidence="3">
    <location>
        <begin position="88"/>
        <end position="102"/>
    </location>
</feature>
<dbReference type="Gene3D" id="3.30.60.10">
    <property type="entry name" value="Endochitinase-like"/>
    <property type="match status" value="1"/>
</dbReference>
<dbReference type="Gene3D" id="2.60.40.10">
    <property type="entry name" value="Immunoglobulins"/>
    <property type="match status" value="1"/>
</dbReference>
<organism evidence="6 7">
    <name type="scientific">Recurvomyces mirabilis</name>
    <dbReference type="NCBI Taxonomy" id="574656"/>
    <lineage>
        <taxon>Eukaryota</taxon>
        <taxon>Fungi</taxon>
        <taxon>Dikarya</taxon>
        <taxon>Ascomycota</taxon>
        <taxon>Pezizomycotina</taxon>
        <taxon>Dothideomycetes</taxon>
        <taxon>Dothideomycetidae</taxon>
        <taxon>Mycosphaerellales</taxon>
        <taxon>Teratosphaeriaceae</taxon>
        <taxon>Recurvomyces</taxon>
    </lineage>
</organism>
<evidence type="ECO:0000259" key="5">
    <source>
        <dbReference type="PROSITE" id="PS50941"/>
    </source>
</evidence>
<evidence type="ECO:0000256" key="1">
    <source>
        <dbReference type="ARBA" id="ARBA00022669"/>
    </source>
</evidence>
<dbReference type="GO" id="GO:0008061">
    <property type="term" value="F:chitin binding"/>
    <property type="evidence" value="ECO:0007669"/>
    <property type="project" value="UniProtKB-UniRule"/>
</dbReference>
<accession>A0AAE0WM73</accession>
<dbReference type="InterPro" id="IPR013783">
    <property type="entry name" value="Ig-like_fold"/>
</dbReference>
<dbReference type="PROSITE" id="PS50941">
    <property type="entry name" value="CHIT_BIND_I_2"/>
    <property type="match status" value="1"/>
</dbReference>
<keyword evidence="1 3" id="KW-0147">Chitin-binding</keyword>
<evidence type="ECO:0000256" key="3">
    <source>
        <dbReference type="PROSITE-ProRule" id="PRU00261"/>
    </source>
</evidence>
<keyword evidence="3" id="KW-1015">Disulfide bond</keyword>
<feature type="domain" description="Chitin-binding type-1" evidence="5">
    <location>
        <begin position="67"/>
        <end position="114"/>
    </location>
</feature>
<evidence type="ECO:0000256" key="4">
    <source>
        <dbReference type="SAM" id="MobiDB-lite"/>
    </source>
</evidence>
<dbReference type="Gene3D" id="2.130.10.80">
    <property type="entry name" value="Galactose oxidase/kelch, beta-propeller"/>
    <property type="match status" value="1"/>
</dbReference>
<dbReference type="SUPFAM" id="SSF57016">
    <property type="entry name" value="Plant lectins/antimicrobial peptides"/>
    <property type="match status" value="1"/>
</dbReference>
<dbReference type="InterPro" id="IPR037293">
    <property type="entry name" value="Gal_Oxidase_central_sf"/>
</dbReference>
<dbReference type="InterPro" id="IPR036861">
    <property type="entry name" value="Endochitinase-like_sf"/>
</dbReference>
<comment type="caution">
    <text evidence="3">Lacks conserved residue(s) required for the propagation of feature annotation.</text>
</comment>
<evidence type="ECO:0000313" key="7">
    <source>
        <dbReference type="Proteomes" id="UP001274830"/>
    </source>
</evidence>
<dbReference type="SUPFAM" id="SSF50965">
    <property type="entry name" value="Galactose oxidase, central domain"/>
    <property type="match status" value="1"/>
</dbReference>
<proteinExistence type="predicted"/>
<dbReference type="InterPro" id="IPR015202">
    <property type="entry name" value="GO-like_E_set"/>
</dbReference>
<name>A0AAE0WM73_9PEZI</name>
<dbReference type="InterPro" id="IPR011043">
    <property type="entry name" value="Gal_Oxase/kelch_b-propeller"/>
</dbReference>
<dbReference type="AlphaFoldDB" id="A0AAE0WM73"/>
<feature type="disulfide bond" evidence="3">
    <location>
        <begin position="108"/>
        <end position="112"/>
    </location>
</feature>
<dbReference type="Pfam" id="PF07250">
    <property type="entry name" value="Glyoxal_oxid_N"/>
    <property type="match status" value="1"/>
</dbReference>
<comment type="caution">
    <text evidence="6">The sequence shown here is derived from an EMBL/GenBank/DDBJ whole genome shotgun (WGS) entry which is preliminary data.</text>
</comment>
<dbReference type="Proteomes" id="UP001274830">
    <property type="component" value="Unassembled WGS sequence"/>
</dbReference>
<dbReference type="CDD" id="cd00035">
    <property type="entry name" value="ChtBD1"/>
    <property type="match status" value="1"/>
</dbReference>
<dbReference type="SMART" id="SM00270">
    <property type="entry name" value="ChtBD1"/>
    <property type="match status" value="1"/>
</dbReference>
<dbReference type="InterPro" id="IPR001002">
    <property type="entry name" value="Chitin-bd_1"/>
</dbReference>